<reference evidence="10 11" key="1">
    <citation type="submission" date="2024-01" db="EMBL/GenBank/DDBJ databases">
        <title>Comparative genomics of Cryptococcus and Kwoniella reveals pathogenesis evolution and contrasting modes of karyotype evolution via chromosome fusion or intercentromeric recombination.</title>
        <authorList>
            <person name="Coelho M.A."/>
            <person name="David-Palma M."/>
            <person name="Shea T."/>
            <person name="Bowers K."/>
            <person name="McGinley-Smith S."/>
            <person name="Mohammad A.W."/>
            <person name="Gnirke A."/>
            <person name="Yurkov A.M."/>
            <person name="Nowrousian M."/>
            <person name="Sun S."/>
            <person name="Cuomo C.A."/>
            <person name="Heitman J."/>
        </authorList>
    </citation>
    <scope>NUCLEOTIDE SEQUENCE [LARGE SCALE GENOMIC DNA]</scope>
    <source>
        <strain evidence="10 11">CBS 6074</strain>
    </source>
</reference>
<dbReference type="RefSeq" id="XP_066076361.1">
    <property type="nucleotide sequence ID" value="XM_066220264.1"/>
</dbReference>
<feature type="transmembrane region" description="Helical" evidence="8">
    <location>
        <begin position="166"/>
        <end position="187"/>
    </location>
</feature>
<dbReference type="Proteomes" id="UP001355207">
    <property type="component" value="Chromosome 5"/>
</dbReference>
<feature type="transmembrane region" description="Helical" evidence="8">
    <location>
        <begin position="536"/>
        <end position="557"/>
    </location>
</feature>
<comment type="subcellular location">
    <subcellularLocation>
        <location evidence="1">Endomembrane system</location>
        <topology evidence="1">Multi-pass membrane protein</topology>
    </subcellularLocation>
</comment>
<feature type="compositionally biased region" description="Basic and acidic residues" evidence="7">
    <location>
        <begin position="12"/>
        <end position="37"/>
    </location>
</feature>
<feature type="transmembrane region" description="Helical" evidence="8">
    <location>
        <begin position="298"/>
        <end position="317"/>
    </location>
</feature>
<gene>
    <name evidence="10" type="ORF">L201_004523</name>
</gene>
<evidence type="ECO:0000256" key="5">
    <source>
        <dbReference type="ARBA" id="ARBA00022989"/>
    </source>
</evidence>
<keyword evidence="11" id="KW-1185">Reference proteome</keyword>
<evidence type="ECO:0000313" key="10">
    <source>
        <dbReference type="EMBL" id="WWC89598.1"/>
    </source>
</evidence>
<evidence type="ECO:0000313" key="11">
    <source>
        <dbReference type="Proteomes" id="UP001355207"/>
    </source>
</evidence>
<keyword evidence="6 8" id="KW-0472">Membrane</keyword>
<name>A0AAX4JXJ8_9TREE</name>
<dbReference type="InterPro" id="IPR011701">
    <property type="entry name" value="MFS"/>
</dbReference>
<dbReference type="GeneID" id="91095193"/>
<dbReference type="InterPro" id="IPR036259">
    <property type="entry name" value="MFS_trans_sf"/>
</dbReference>
<dbReference type="FunFam" id="1.20.1720.10:FF:000013">
    <property type="entry name" value="Related to multidrug resistance proteins"/>
    <property type="match status" value="1"/>
</dbReference>
<feature type="transmembrane region" description="Helical" evidence="8">
    <location>
        <begin position="141"/>
        <end position="160"/>
    </location>
</feature>
<dbReference type="PROSITE" id="PS50850">
    <property type="entry name" value="MFS"/>
    <property type="match status" value="1"/>
</dbReference>
<organism evidence="10 11">
    <name type="scientific">Kwoniella dendrophila CBS 6074</name>
    <dbReference type="NCBI Taxonomy" id="1295534"/>
    <lineage>
        <taxon>Eukaryota</taxon>
        <taxon>Fungi</taxon>
        <taxon>Dikarya</taxon>
        <taxon>Basidiomycota</taxon>
        <taxon>Agaricomycotina</taxon>
        <taxon>Tremellomycetes</taxon>
        <taxon>Tremellales</taxon>
        <taxon>Cryptococcaceae</taxon>
        <taxon>Kwoniella</taxon>
    </lineage>
</organism>
<proteinExistence type="inferred from homology"/>
<dbReference type="AlphaFoldDB" id="A0AAX4JXJ8"/>
<evidence type="ECO:0000256" key="4">
    <source>
        <dbReference type="ARBA" id="ARBA00022692"/>
    </source>
</evidence>
<feature type="region of interest" description="Disordered" evidence="7">
    <location>
        <begin position="572"/>
        <end position="593"/>
    </location>
</feature>
<dbReference type="GO" id="GO:0012505">
    <property type="term" value="C:endomembrane system"/>
    <property type="evidence" value="ECO:0007669"/>
    <property type="project" value="UniProtKB-SubCell"/>
</dbReference>
<dbReference type="GO" id="GO:0005886">
    <property type="term" value="C:plasma membrane"/>
    <property type="evidence" value="ECO:0007669"/>
    <property type="project" value="TreeGrafter"/>
</dbReference>
<evidence type="ECO:0000256" key="7">
    <source>
        <dbReference type="SAM" id="MobiDB-lite"/>
    </source>
</evidence>
<dbReference type="SUPFAM" id="SSF103473">
    <property type="entry name" value="MFS general substrate transporter"/>
    <property type="match status" value="1"/>
</dbReference>
<dbReference type="Pfam" id="PF07690">
    <property type="entry name" value="MFS_1"/>
    <property type="match status" value="1"/>
</dbReference>
<dbReference type="CDD" id="cd17502">
    <property type="entry name" value="MFS_Azr1_MDR_like"/>
    <property type="match status" value="1"/>
</dbReference>
<keyword evidence="3" id="KW-0813">Transport</keyword>
<sequence>MIQNDKTAAMYELERNLPKPDEVTHEPKNMSNDEKNDPTISQNQDIVSSNKHNEDHQHGKFDDEPEIPKNNLWIVMPSIGLVGFIAALDQSIVATALPTIAAEFNTTPSEYSWIGTSYLLSQVMMNPVNGRLTDIIGRKPALYMAVGFLLVFSALCGAAKNATWLIIARAFAGLGGGSVVSLSLIVVSDVVPLEKRGAYQGYMGATWGVAGTLGPILGGVLTTKASWRWCFYINIPICAVALILLYFFLNLKRTQRGDIAELRRSFDFVGLVLIMAAAALVVVGFSNAADYGFGSKTAYGVIIGGVVTTAIAVIHFLTTKKNAVIPARMLKTRTPLFFTFGSFFLSLMFMPATFLLPQFFQGIGGASSLKSGVDFIPFCVGLTVFSIIAGEISTRFHIIRPIIWIGFSITCIGYGLWYALLKYNVSYATQEGIQVVVAAGIGLAISTPMLIIQASMPGKDMAAATAAWTLCRSIAACIGLAIFTAIFNTGLRSRFSKIQGYGTLFEIPKGTEGYHKLHDLPQGQLKNDVLKAFADSMRICWLVGCALSCAALAITLCTKSYSLKRTYASSNAESNEQNQKLNNENEEIPINEKGKVNNLENGIIKAQAAITSNNDQGEEDRDKEIRRMLRVEDGLRDTGGSLPPSRINSRI</sequence>
<comment type="similarity">
    <text evidence="2">Belongs to the major facilitator superfamily.</text>
</comment>
<feature type="transmembrane region" description="Helical" evidence="8">
    <location>
        <begin position="226"/>
        <end position="248"/>
    </location>
</feature>
<evidence type="ECO:0000256" key="3">
    <source>
        <dbReference type="ARBA" id="ARBA00022448"/>
    </source>
</evidence>
<evidence type="ECO:0000259" key="9">
    <source>
        <dbReference type="PROSITE" id="PS50850"/>
    </source>
</evidence>
<dbReference type="PANTHER" id="PTHR23501:SF102">
    <property type="entry name" value="DRUG TRANSPORTER, PUTATIVE (AFU_ORTHOLOGUE AFUA_3G08530)-RELATED"/>
    <property type="match status" value="1"/>
</dbReference>
<feature type="transmembrane region" description="Helical" evidence="8">
    <location>
        <begin position="402"/>
        <end position="420"/>
    </location>
</feature>
<feature type="transmembrane region" description="Helical" evidence="8">
    <location>
        <begin position="268"/>
        <end position="286"/>
    </location>
</feature>
<dbReference type="Gene3D" id="1.20.1250.20">
    <property type="entry name" value="MFS general substrate transporter like domains"/>
    <property type="match status" value="2"/>
</dbReference>
<accession>A0AAX4JXJ8</accession>
<keyword evidence="5 8" id="KW-1133">Transmembrane helix</keyword>
<evidence type="ECO:0000256" key="8">
    <source>
        <dbReference type="SAM" id="Phobius"/>
    </source>
</evidence>
<dbReference type="EMBL" id="CP144102">
    <property type="protein sequence ID" value="WWC89598.1"/>
    <property type="molecule type" value="Genomic_DNA"/>
</dbReference>
<dbReference type="GO" id="GO:0022857">
    <property type="term" value="F:transmembrane transporter activity"/>
    <property type="evidence" value="ECO:0007669"/>
    <property type="project" value="InterPro"/>
</dbReference>
<feature type="region of interest" description="Disordered" evidence="7">
    <location>
        <begin position="630"/>
        <end position="651"/>
    </location>
</feature>
<feature type="transmembrane region" description="Helical" evidence="8">
    <location>
        <begin position="432"/>
        <end position="452"/>
    </location>
</feature>
<keyword evidence="4 8" id="KW-0812">Transmembrane</keyword>
<feature type="region of interest" description="Disordered" evidence="7">
    <location>
        <begin position="1"/>
        <end position="44"/>
    </location>
</feature>
<dbReference type="PRINTS" id="PR01036">
    <property type="entry name" value="TCRTETB"/>
</dbReference>
<dbReference type="InterPro" id="IPR020846">
    <property type="entry name" value="MFS_dom"/>
</dbReference>
<feature type="transmembrane region" description="Helical" evidence="8">
    <location>
        <begin position="372"/>
        <end position="390"/>
    </location>
</feature>
<evidence type="ECO:0000256" key="2">
    <source>
        <dbReference type="ARBA" id="ARBA00008335"/>
    </source>
</evidence>
<feature type="transmembrane region" description="Helical" evidence="8">
    <location>
        <begin position="199"/>
        <end position="220"/>
    </location>
</feature>
<feature type="transmembrane region" description="Helical" evidence="8">
    <location>
        <begin position="337"/>
        <end position="360"/>
    </location>
</feature>
<evidence type="ECO:0000256" key="6">
    <source>
        <dbReference type="ARBA" id="ARBA00023136"/>
    </source>
</evidence>
<feature type="transmembrane region" description="Helical" evidence="8">
    <location>
        <begin position="464"/>
        <end position="487"/>
    </location>
</feature>
<protein>
    <recommendedName>
        <fullName evidence="9">Major facilitator superfamily (MFS) profile domain-containing protein</fullName>
    </recommendedName>
</protein>
<dbReference type="PANTHER" id="PTHR23501">
    <property type="entry name" value="MAJOR FACILITATOR SUPERFAMILY"/>
    <property type="match status" value="1"/>
</dbReference>
<evidence type="ECO:0000256" key="1">
    <source>
        <dbReference type="ARBA" id="ARBA00004127"/>
    </source>
</evidence>
<feature type="compositionally biased region" description="Low complexity" evidence="7">
    <location>
        <begin position="573"/>
        <end position="582"/>
    </location>
</feature>
<feature type="domain" description="Major facilitator superfamily (MFS) profile" evidence="9">
    <location>
        <begin position="75"/>
        <end position="562"/>
    </location>
</feature>